<reference evidence="2 3" key="1">
    <citation type="submission" date="2017-05" db="EMBL/GenBank/DDBJ databases">
        <authorList>
            <person name="Varghese N."/>
            <person name="Submissions S."/>
        </authorList>
    </citation>
    <scope>NUCLEOTIDE SEQUENCE [LARGE SCALE GENOMIC DNA]</scope>
    <source>
        <strain evidence="2 3">DSM 19036</strain>
    </source>
</reference>
<dbReference type="InterPro" id="IPR052956">
    <property type="entry name" value="Mesenchyme-surface_protein"/>
</dbReference>
<evidence type="ECO:0000313" key="3">
    <source>
        <dbReference type="Proteomes" id="UP000320300"/>
    </source>
</evidence>
<gene>
    <name evidence="2" type="ORF">SAMN06265348_107157</name>
</gene>
<dbReference type="NCBIfam" id="NF038117">
    <property type="entry name" value="choice_anch_I"/>
    <property type="match status" value="1"/>
</dbReference>
<dbReference type="GO" id="GO:0003677">
    <property type="term" value="F:DNA binding"/>
    <property type="evidence" value="ECO:0007669"/>
    <property type="project" value="UniProtKB-KW"/>
</dbReference>
<protein>
    <submittedName>
        <fullName evidence="2">DNA-binding beta-propeller fold protein YncE</fullName>
    </submittedName>
</protein>
<dbReference type="EMBL" id="FXTN01000007">
    <property type="protein sequence ID" value="SMO79904.1"/>
    <property type="molecule type" value="Genomic_DNA"/>
</dbReference>
<organism evidence="2 3">
    <name type="scientific">Pedobacter westerhofensis</name>
    <dbReference type="NCBI Taxonomy" id="425512"/>
    <lineage>
        <taxon>Bacteria</taxon>
        <taxon>Pseudomonadati</taxon>
        <taxon>Bacteroidota</taxon>
        <taxon>Sphingobacteriia</taxon>
        <taxon>Sphingobacteriales</taxon>
        <taxon>Sphingobacteriaceae</taxon>
        <taxon>Pedobacter</taxon>
    </lineage>
</organism>
<dbReference type="InterPro" id="IPR011048">
    <property type="entry name" value="Haem_d1_sf"/>
</dbReference>
<evidence type="ECO:0000259" key="1">
    <source>
        <dbReference type="Pfam" id="PF22494"/>
    </source>
</evidence>
<keyword evidence="3" id="KW-1185">Reference proteome</keyword>
<evidence type="ECO:0000313" key="2">
    <source>
        <dbReference type="EMBL" id="SMO79904.1"/>
    </source>
</evidence>
<dbReference type="PANTHER" id="PTHR46928:SF1">
    <property type="entry name" value="MESENCHYME-SPECIFIC CELL SURFACE GLYCOPROTEIN"/>
    <property type="match status" value="1"/>
</dbReference>
<dbReference type="SUPFAM" id="SSF51004">
    <property type="entry name" value="C-terminal (heme d1) domain of cytochrome cd1-nitrite reductase"/>
    <property type="match status" value="2"/>
</dbReference>
<proteinExistence type="predicted"/>
<dbReference type="Proteomes" id="UP000320300">
    <property type="component" value="Unassembled WGS sequence"/>
</dbReference>
<dbReference type="AlphaFoldDB" id="A0A521E7I6"/>
<sequence length="573" mass="61731">MLPDGCRVPKVLFFLELGILKCQFVRPCFNYLQFYPHLRSAAALNKSLTSGLSPAHLEMIFWALNPNNMKYNLLLLLLLLSFAGCKKDKQDPATDEEFFVNEDAATFSQISSLDIGDTGAAEISAFDPATNRLFVVNNGTVNKIDVIDFKDPANMKVIGSILMAPYGGAVNSVSVSDGKLAAAIESTNKQANGKVAVFKTSDYTEIKVITVGALPDMITFSPDGKYILTANEGEPNDAYTVDPAGTVSIISVSDNYSVVTVDFSALASQQAALTAKGFRIFGPGKSFVNDIEPEYITVSADSKTAWVTLQENNAIAKIDIASKTVTNIFPLGFKDYNLDGNEIDVSDLDSKTALAKWNVKGIYMPDGIALLESAGVPYLFTANEGDSREYTGFSEVKRVRSIKLDPTLFPTASILQLDAQLGRLNMTNTLGDTDGDGDFDAIYSLGARSFSVWNGNDGLQVFDSKNELDVKTIAAGVYDDTRSDDKSVEPEGITIGKIGNKNVAFVGMERADAVAVYDVTIPTKPVFLQLLKCGDAPEGVLIIPAKDSPTKKSLLVVSSENDGVITVYTPKTV</sequence>
<dbReference type="PANTHER" id="PTHR46928">
    <property type="entry name" value="MESENCHYME-SPECIFIC CELL SURFACE GLYCOPROTEIN"/>
    <property type="match status" value="1"/>
</dbReference>
<name>A0A521E7I6_9SPHI</name>
<accession>A0A521E7I6</accession>
<feature type="domain" description="Choice-of-anchor I" evidence="1">
    <location>
        <begin position="110"/>
        <end position="568"/>
    </location>
</feature>
<dbReference type="InterPro" id="IPR015943">
    <property type="entry name" value="WD40/YVTN_repeat-like_dom_sf"/>
</dbReference>
<dbReference type="InterPro" id="IPR055188">
    <property type="entry name" value="Choice_anch_I"/>
</dbReference>
<keyword evidence="2" id="KW-0238">DNA-binding</keyword>
<dbReference type="Gene3D" id="2.130.10.10">
    <property type="entry name" value="YVTN repeat-like/Quinoprotein amine dehydrogenase"/>
    <property type="match status" value="1"/>
</dbReference>
<dbReference type="Pfam" id="PF22494">
    <property type="entry name" value="choice_anch_I"/>
    <property type="match status" value="1"/>
</dbReference>